<feature type="repeat" description="ANK" evidence="3">
    <location>
        <begin position="162"/>
        <end position="194"/>
    </location>
</feature>
<name>A0ABP0SRL1_9DINO</name>
<dbReference type="PROSITE" id="PS50102">
    <property type="entry name" value="RRM"/>
    <property type="match status" value="1"/>
</dbReference>
<dbReference type="Pfam" id="PF12796">
    <property type="entry name" value="Ank_2"/>
    <property type="match status" value="3"/>
</dbReference>
<feature type="repeat" description="ANK" evidence="3">
    <location>
        <begin position="385"/>
        <end position="417"/>
    </location>
</feature>
<dbReference type="InterPro" id="IPR036770">
    <property type="entry name" value="Ankyrin_rpt-contain_sf"/>
</dbReference>
<feature type="region of interest" description="Disordered" evidence="6">
    <location>
        <begin position="549"/>
        <end position="674"/>
    </location>
</feature>
<dbReference type="InterPro" id="IPR000504">
    <property type="entry name" value="RRM_dom"/>
</dbReference>
<evidence type="ECO:0000256" key="4">
    <source>
        <dbReference type="PROSITE-ProRule" id="PRU00175"/>
    </source>
</evidence>
<dbReference type="SMART" id="SM00248">
    <property type="entry name" value="ANK"/>
    <property type="match status" value="12"/>
</dbReference>
<feature type="repeat" description="ANK" evidence="3">
    <location>
        <begin position="129"/>
        <end position="161"/>
    </location>
</feature>
<feature type="domain" description="RING-type" evidence="7">
    <location>
        <begin position="1090"/>
        <end position="1129"/>
    </location>
</feature>
<dbReference type="Pfam" id="PF13637">
    <property type="entry name" value="Ank_4"/>
    <property type="match status" value="1"/>
</dbReference>
<protein>
    <submittedName>
        <fullName evidence="9">Uncharacterized protein</fullName>
    </submittedName>
</protein>
<gene>
    <name evidence="9" type="ORF">CCMP2556_LOCUS53192</name>
</gene>
<dbReference type="SUPFAM" id="SSF54928">
    <property type="entry name" value="RNA-binding domain, RBD"/>
    <property type="match status" value="1"/>
</dbReference>
<dbReference type="InterPro" id="IPR001841">
    <property type="entry name" value="Znf_RING"/>
</dbReference>
<evidence type="ECO:0000256" key="2">
    <source>
        <dbReference type="ARBA" id="ARBA00023043"/>
    </source>
</evidence>
<evidence type="ECO:0000256" key="6">
    <source>
        <dbReference type="SAM" id="MobiDB-lite"/>
    </source>
</evidence>
<keyword evidence="1" id="KW-0677">Repeat</keyword>
<dbReference type="PANTHER" id="PTHR24171">
    <property type="entry name" value="ANKYRIN REPEAT DOMAIN-CONTAINING PROTEIN 39-RELATED"/>
    <property type="match status" value="1"/>
</dbReference>
<evidence type="ECO:0000256" key="3">
    <source>
        <dbReference type="PROSITE-ProRule" id="PRU00023"/>
    </source>
</evidence>
<feature type="repeat" description="ANK" evidence="3">
    <location>
        <begin position="727"/>
        <end position="763"/>
    </location>
</feature>
<feature type="repeat" description="ANK" evidence="3">
    <location>
        <begin position="484"/>
        <end position="516"/>
    </location>
</feature>
<evidence type="ECO:0000256" key="1">
    <source>
        <dbReference type="ARBA" id="ARBA00022737"/>
    </source>
</evidence>
<evidence type="ECO:0000313" key="10">
    <source>
        <dbReference type="Proteomes" id="UP001642484"/>
    </source>
</evidence>
<dbReference type="Gene3D" id="1.25.40.20">
    <property type="entry name" value="Ankyrin repeat-containing domain"/>
    <property type="match status" value="5"/>
</dbReference>
<dbReference type="PROSITE" id="PS50088">
    <property type="entry name" value="ANK_REPEAT"/>
    <property type="match status" value="7"/>
</dbReference>
<keyword evidence="2 3" id="KW-0040">ANK repeat</keyword>
<dbReference type="SUPFAM" id="SSF57850">
    <property type="entry name" value="RING/U-box"/>
    <property type="match status" value="1"/>
</dbReference>
<keyword evidence="10" id="KW-1185">Reference proteome</keyword>
<dbReference type="Gene3D" id="3.30.40.10">
    <property type="entry name" value="Zinc/RING finger domain, C3HC4 (zinc finger)"/>
    <property type="match status" value="1"/>
</dbReference>
<dbReference type="Proteomes" id="UP001642484">
    <property type="component" value="Unassembled WGS sequence"/>
</dbReference>
<sequence length="1146" mass="125676">MEDLAASRKSELRGKEVKTPDPVETPLFRLMRMGLLFKAEVELRRLGRMPNGLSVNASEEQFGWGLLHFACHKGAAGLVDWLLKQKARTDLVDSEGNTPLVLCAKSNHVEAMELLMARGASITQRTKEANFTPLLWAAAGGHIQAAKSLLEADAEVEDRDLEDRTPLMWAARHGHLSVVKLLLRRCPDLTHRDKEGLAALDHCREHLEMRAAVVLAQEQCQRLADGAQRNDLPLVEHLLQHGALPRYKDAGGWTPLTWAVLHNSADMAHVLVRYGAYPELIGENSELGQQLSRRGRQVGARLASVLGANTRLLDAAQASNFTDAQEALEQGACPNAKQGHDGGGGGLAPRSKGRISVADRQDEILAGAEEAVRCGAEPMGEGAGRNMTATMWAARHGNADLVRLLGLHKADMNLRDARGWTAVLWGSLTGDAETIAVLHHFKAELHQKSWEGDSAVHLSVRCDHHIALQLLLAAKADVEEKSIEGHTPLHCAALFGSTKAMVVLLHYGGNPSTQDKLGRLPMFIAACGTSPKACEVLCAGALEALPQLPVELPEPEEERPGSSKDGKAKAKAQNGKWMTSSAPLASVAPPSRSNQRPKTLLNPLGAAEGSEGPSAVSSRRSSHDNASARSGSRRSSEAQRTGSRRKSREVTSRDSRRPSQSKVMGSKDEASVTLSDGFSKEIPTSKDEAWTLIGQELLLLAAQRRLRKMSKPTKGPGVQRLLDANSKGETPLHVAVDAGQSLGHFKVLSKLVDLQANCNARDRHGETPLMRAAAANYSEAVEKMLREPSTQVDLKDNRGRTAAHLAADHPSLRATLERAMVQARTGMGKSKGASFTAKPAQTFQPDDAVFRVRMEKLPTKMTPEDLERKITLLLKKVVVKPVHMEVVMDPILGRPRGHCFIDFLDSRSSEKALELDGSDLLGLFLQGKQSFSVSRYRSFTHMVSEAECRESKAQRLKAWLNTARCRLSEEAYKRFRATLPTLRQCEEAQPVLEKLAELLDGADFPEGEDARQAFHTGFAESLPPHLRPKWKLLQVQRAHAAQGTETLGLLQRSAVFCKRLAPDEPEDDTRGVRKQRTDRTPQASGAPKLCTICHFEAQRPEVSALCGHFACKACWRDWLREKLECPICRAKVREQNLIELKGWENC</sequence>
<feature type="repeat" description="ANK" evidence="3">
    <location>
        <begin position="95"/>
        <end position="127"/>
    </location>
</feature>
<feature type="domain" description="RRM" evidence="8">
    <location>
        <begin position="850"/>
        <end position="938"/>
    </location>
</feature>
<dbReference type="CDD" id="cd00590">
    <property type="entry name" value="RRM_SF"/>
    <property type="match status" value="1"/>
</dbReference>
<dbReference type="InterPro" id="IPR012677">
    <property type="entry name" value="Nucleotide-bd_a/b_plait_sf"/>
</dbReference>
<evidence type="ECO:0000259" key="7">
    <source>
        <dbReference type="PROSITE" id="PS50089"/>
    </source>
</evidence>
<comment type="caution">
    <text evidence="9">The sequence shown here is derived from an EMBL/GenBank/DDBJ whole genome shotgun (WGS) entry which is preliminary data.</text>
</comment>
<dbReference type="Pfam" id="PF00023">
    <property type="entry name" value="Ank"/>
    <property type="match status" value="1"/>
</dbReference>
<dbReference type="SUPFAM" id="SSF48403">
    <property type="entry name" value="Ankyrin repeat"/>
    <property type="match status" value="3"/>
</dbReference>
<feature type="region of interest" description="Disordered" evidence="6">
    <location>
        <begin position="333"/>
        <end position="352"/>
    </location>
</feature>
<dbReference type="InterPro" id="IPR013083">
    <property type="entry name" value="Znf_RING/FYVE/PHD"/>
</dbReference>
<reference evidence="9 10" key="1">
    <citation type="submission" date="2024-02" db="EMBL/GenBank/DDBJ databases">
        <authorList>
            <person name="Chen Y."/>
            <person name="Shah S."/>
            <person name="Dougan E. K."/>
            <person name="Thang M."/>
            <person name="Chan C."/>
        </authorList>
    </citation>
    <scope>NUCLEOTIDE SEQUENCE [LARGE SCALE GENOMIC DNA]</scope>
</reference>
<evidence type="ECO:0000259" key="8">
    <source>
        <dbReference type="PROSITE" id="PS50102"/>
    </source>
</evidence>
<accession>A0ABP0SRL1</accession>
<organism evidence="9 10">
    <name type="scientific">Durusdinium trenchii</name>
    <dbReference type="NCBI Taxonomy" id="1381693"/>
    <lineage>
        <taxon>Eukaryota</taxon>
        <taxon>Sar</taxon>
        <taxon>Alveolata</taxon>
        <taxon>Dinophyceae</taxon>
        <taxon>Suessiales</taxon>
        <taxon>Symbiodiniaceae</taxon>
        <taxon>Durusdinium</taxon>
    </lineage>
</organism>
<feature type="region of interest" description="Disordered" evidence="6">
    <location>
        <begin position="1062"/>
        <end position="1084"/>
    </location>
</feature>
<proteinExistence type="predicted"/>
<evidence type="ECO:0000256" key="5">
    <source>
        <dbReference type="PROSITE-ProRule" id="PRU00176"/>
    </source>
</evidence>
<dbReference type="PROSITE" id="PS50297">
    <property type="entry name" value="ANK_REP_REGION"/>
    <property type="match status" value="4"/>
</dbReference>
<dbReference type="Pfam" id="PF13923">
    <property type="entry name" value="zf-C3HC4_2"/>
    <property type="match status" value="1"/>
</dbReference>
<feature type="repeat" description="ANK" evidence="3">
    <location>
        <begin position="764"/>
        <end position="797"/>
    </location>
</feature>
<feature type="compositionally biased region" description="Basic and acidic residues" evidence="6">
    <location>
        <begin position="648"/>
        <end position="657"/>
    </location>
</feature>
<keyword evidence="4" id="KW-0479">Metal-binding</keyword>
<dbReference type="InterPro" id="IPR035979">
    <property type="entry name" value="RBD_domain_sf"/>
</dbReference>
<evidence type="ECO:0000313" key="9">
    <source>
        <dbReference type="EMBL" id="CAK9115062.1"/>
    </source>
</evidence>
<dbReference type="PROSITE" id="PS50089">
    <property type="entry name" value="ZF_RING_2"/>
    <property type="match status" value="1"/>
</dbReference>
<dbReference type="EMBL" id="CAXAMN010028084">
    <property type="protein sequence ID" value="CAK9115062.1"/>
    <property type="molecule type" value="Genomic_DNA"/>
</dbReference>
<keyword evidence="4" id="KW-0862">Zinc</keyword>
<dbReference type="InterPro" id="IPR002110">
    <property type="entry name" value="Ankyrin_rpt"/>
</dbReference>
<keyword evidence="5" id="KW-0694">RNA-binding</keyword>
<feature type="compositionally biased region" description="Basic and acidic residues" evidence="6">
    <location>
        <begin position="1068"/>
        <end position="1079"/>
    </location>
</feature>
<dbReference type="Pfam" id="PF00076">
    <property type="entry name" value="RRM_1"/>
    <property type="match status" value="1"/>
</dbReference>
<keyword evidence="4" id="KW-0863">Zinc-finger</keyword>
<feature type="compositionally biased region" description="Basic and acidic residues" evidence="6">
    <location>
        <begin position="558"/>
        <end position="568"/>
    </location>
</feature>
<dbReference type="Gene3D" id="3.30.70.330">
    <property type="match status" value="1"/>
</dbReference>
<feature type="compositionally biased region" description="Low complexity" evidence="6">
    <location>
        <begin position="580"/>
        <end position="593"/>
    </location>
</feature>
<dbReference type="Pfam" id="PF13857">
    <property type="entry name" value="Ank_5"/>
    <property type="match status" value="1"/>
</dbReference>